<dbReference type="Pfam" id="PF17131">
    <property type="entry name" value="LolA_like"/>
    <property type="match status" value="1"/>
</dbReference>
<feature type="signal peptide" evidence="1">
    <location>
        <begin position="1"/>
        <end position="21"/>
    </location>
</feature>
<keyword evidence="3" id="KW-0449">Lipoprotein</keyword>
<evidence type="ECO:0000259" key="2">
    <source>
        <dbReference type="Pfam" id="PF17131"/>
    </source>
</evidence>
<feature type="chain" id="PRO_5046820864" evidence="1">
    <location>
        <begin position="22"/>
        <end position="249"/>
    </location>
</feature>
<evidence type="ECO:0000313" key="3">
    <source>
        <dbReference type="EMBL" id="MCQ8181528.1"/>
    </source>
</evidence>
<name>A0ABT1UH17_9GAMM</name>
<gene>
    <name evidence="3" type="ORF">NP603_10445</name>
</gene>
<dbReference type="PIRSF" id="PIRSF028205">
    <property type="entry name" value="UCP028205"/>
    <property type="match status" value="1"/>
</dbReference>
<reference evidence="3 4" key="1">
    <citation type="submission" date="2022-07" db="EMBL/GenBank/DDBJ databases">
        <title>Methylomonas rivi sp. nov., Methylomonas rosea sp. nov., Methylomonas aureus sp. nov. and Methylomonas subterranea sp. nov., four novel methanotrophs isolated from a freshwater creek and the deep terrestrial subsurface.</title>
        <authorList>
            <person name="Abin C."/>
            <person name="Sankaranarayanan K."/>
            <person name="Garner C."/>
            <person name="Sindelar R."/>
            <person name="Kotary K."/>
            <person name="Garner R."/>
            <person name="Barclay S."/>
            <person name="Lawson P."/>
            <person name="Krumholz L."/>
        </authorList>
    </citation>
    <scope>NUCLEOTIDE SEQUENCE [LARGE SCALE GENOMIC DNA]</scope>
    <source>
        <strain evidence="3 4">SURF-1</strain>
    </source>
</reference>
<sequence>MFEFVRTPLFAILMLAASAAAAEPTPLELLKASDRARGGEIGGITMTSTVIAYQDNVEDKSYTLKIEADQDNSLVTFLKPATSAGKMMLMQNRNMWFLSPDVSKPVPISPRQRLLGEASNGDVATTNYSRDYDATPAGEAEVAGQPCYVLELKAKDANVAYDKIRYYVAKDSQLALKAEYMTVSDKHFKTALMEYANRVEVAGKSQPFVSKIEIQDEVQTGQKTVLVYDKVEAAAVPPSRFDLRALLSR</sequence>
<keyword evidence="4" id="KW-1185">Reference proteome</keyword>
<accession>A0ABT1UH17</accession>
<evidence type="ECO:0000256" key="1">
    <source>
        <dbReference type="SAM" id="SignalP"/>
    </source>
</evidence>
<feature type="domain" description="Uncharacterized protein TP-0789" evidence="2">
    <location>
        <begin position="70"/>
        <end position="246"/>
    </location>
</feature>
<dbReference type="Proteomes" id="UP001524569">
    <property type="component" value="Unassembled WGS sequence"/>
</dbReference>
<evidence type="ECO:0000313" key="4">
    <source>
        <dbReference type="Proteomes" id="UP001524569"/>
    </source>
</evidence>
<dbReference type="EMBL" id="JANIBM010000010">
    <property type="protein sequence ID" value="MCQ8181528.1"/>
    <property type="molecule type" value="Genomic_DNA"/>
</dbReference>
<dbReference type="InterPro" id="IPR011220">
    <property type="entry name" value="UCP028205"/>
</dbReference>
<keyword evidence="1" id="KW-0732">Signal</keyword>
<organism evidence="3 4">
    <name type="scientific">Methylomonas aurea</name>
    <dbReference type="NCBI Taxonomy" id="2952224"/>
    <lineage>
        <taxon>Bacteria</taxon>
        <taxon>Pseudomonadati</taxon>
        <taxon>Pseudomonadota</taxon>
        <taxon>Gammaproteobacteria</taxon>
        <taxon>Methylococcales</taxon>
        <taxon>Methylococcaceae</taxon>
        <taxon>Methylomonas</taxon>
    </lineage>
</organism>
<proteinExistence type="predicted"/>
<protein>
    <submittedName>
        <fullName evidence="3">Outer membrane lipoprotein-sorting protein</fullName>
    </submittedName>
</protein>
<dbReference type="CDD" id="cd16329">
    <property type="entry name" value="LolA_like"/>
    <property type="match status" value="1"/>
</dbReference>
<comment type="caution">
    <text evidence="3">The sequence shown here is derived from an EMBL/GenBank/DDBJ whole genome shotgun (WGS) entry which is preliminary data.</text>
</comment>
<dbReference type="InterPro" id="IPR033399">
    <property type="entry name" value="TP_0789-like"/>
</dbReference>
<dbReference type="Gene3D" id="2.50.20.10">
    <property type="entry name" value="Lipoprotein localisation LolA/LolB/LppX"/>
    <property type="match status" value="1"/>
</dbReference>
<dbReference type="RefSeq" id="WP_256610820.1">
    <property type="nucleotide sequence ID" value="NZ_JANIBM010000010.1"/>
</dbReference>